<organism evidence="2">
    <name type="scientific">freshwater metagenome</name>
    <dbReference type="NCBI Taxonomy" id="449393"/>
    <lineage>
        <taxon>unclassified sequences</taxon>
        <taxon>metagenomes</taxon>
        <taxon>ecological metagenomes</taxon>
    </lineage>
</organism>
<dbReference type="EMBL" id="CAEZSR010000310">
    <property type="protein sequence ID" value="CAB4599813.1"/>
    <property type="molecule type" value="Genomic_DNA"/>
</dbReference>
<feature type="transmembrane region" description="Helical" evidence="1">
    <location>
        <begin position="113"/>
        <end position="134"/>
    </location>
</feature>
<feature type="transmembrane region" description="Helical" evidence="1">
    <location>
        <begin position="374"/>
        <end position="400"/>
    </location>
</feature>
<feature type="transmembrane region" description="Helical" evidence="1">
    <location>
        <begin position="208"/>
        <end position="227"/>
    </location>
</feature>
<feature type="transmembrane region" description="Helical" evidence="1">
    <location>
        <begin position="25"/>
        <end position="43"/>
    </location>
</feature>
<evidence type="ECO:0000313" key="2">
    <source>
        <dbReference type="EMBL" id="CAB4599813.1"/>
    </source>
</evidence>
<keyword evidence="1" id="KW-1133">Transmembrane helix</keyword>
<feature type="transmembrane region" description="Helical" evidence="1">
    <location>
        <begin position="412"/>
        <end position="434"/>
    </location>
</feature>
<feature type="transmembrane region" description="Helical" evidence="1">
    <location>
        <begin position="239"/>
        <end position="259"/>
    </location>
</feature>
<keyword evidence="1" id="KW-0472">Membrane</keyword>
<sequence length="631" mass="67684">MTAPTGVLASARARVVAWSPGRVRLVLWAAVALPFLIAAVRLVSRHYHPVLDQAMAEFRVRDVGTRDTPLIGLPGRIFPPDRIGDYTVQGSHPGPLSFYLLAPTYRLAGSTPWGLLAGMIVINLVAVAVALWLAHRRGGLPLTLVVAGAIVVLVRGYGLEVVTQPWNPYLPLLVWLVVLLAAWGVLLGDHRMVVVVVAAGSLCAQTHMPYLGLTLGVGTLCVAAMAWQWWRHPVDRRAVVSSGVTAALAGVVLWLPPLWDQLRREPGNLGMIVDYFGSPTDDPAGTAEGVRLALRHLDVFRLAGGAFGADGYATRAGFDLERSIVPGLVVLFVWVAAVAVAVRMRHRSLIGLHALLGWMLVLGVVSMSRIFGKVWFYLTLWAWMTTTLVVVAVVWTAVAFARSRWPEHRARVARISAAALAAVVSVGSLAALTVEAFGAEAPEQHLSDALRAVADPTVDALRDGVGAADGERGTYLVTWSDSAYFGSQGFGLLDHLDREGFRVGALPVWRVPATRSRVIDPAEATAEIRLATGRFVDEVRAIPGAVEVIVHDPRDADELAEYDLLAVEVAAELRADGRDDLVELIESNLFGLQIDPAVSPALQRKVDRMLELGTPTAVFVLPAPGATGSGA</sequence>
<feature type="transmembrane region" description="Helical" evidence="1">
    <location>
        <begin position="140"/>
        <end position="157"/>
    </location>
</feature>
<feature type="transmembrane region" description="Helical" evidence="1">
    <location>
        <begin position="349"/>
        <end position="368"/>
    </location>
</feature>
<reference evidence="2" key="1">
    <citation type="submission" date="2020-05" db="EMBL/GenBank/DDBJ databases">
        <authorList>
            <person name="Chiriac C."/>
            <person name="Salcher M."/>
            <person name="Ghai R."/>
            <person name="Kavagutti S V."/>
        </authorList>
    </citation>
    <scope>NUCLEOTIDE SEQUENCE</scope>
</reference>
<dbReference type="AlphaFoldDB" id="A0A6J6GJJ2"/>
<proteinExistence type="predicted"/>
<feature type="transmembrane region" description="Helical" evidence="1">
    <location>
        <begin position="169"/>
        <end position="188"/>
    </location>
</feature>
<feature type="transmembrane region" description="Helical" evidence="1">
    <location>
        <begin position="324"/>
        <end position="342"/>
    </location>
</feature>
<protein>
    <submittedName>
        <fullName evidence="2">Unannotated protein</fullName>
    </submittedName>
</protein>
<accession>A0A6J6GJJ2</accession>
<keyword evidence="1" id="KW-0812">Transmembrane</keyword>
<evidence type="ECO:0000256" key="1">
    <source>
        <dbReference type="SAM" id="Phobius"/>
    </source>
</evidence>
<name>A0A6J6GJJ2_9ZZZZ</name>
<gene>
    <name evidence="2" type="ORF">UFOPK1493_04244</name>
</gene>